<comment type="caution">
    <text evidence="2">The sequence shown here is derived from an EMBL/GenBank/DDBJ whole genome shotgun (WGS) entry which is preliminary data.</text>
</comment>
<dbReference type="Proteomes" id="UP000799444">
    <property type="component" value="Unassembled WGS sequence"/>
</dbReference>
<feature type="signal peptide" evidence="1">
    <location>
        <begin position="1"/>
        <end position="18"/>
    </location>
</feature>
<protein>
    <submittedName>
        <fullName evidence="2">Uncharacterized protein</fullName>
    </submittedName>
</protein>
<evidence type="ECO:0000256" key="1">
    <source>
        <dbReference type="SAM" id="SignalP"/>
    </source>
</evidence>
<keyword evidence="3" id="KW-1185">Reference proteome</keyword>
<gene>
    <name evidence="2" type="ORF">EJ04DRAFT_521568</name>
</gene>
<proteinExistence type="predicted"/>
<name>A0A9P4V610_9PLEO</name>
<dbReference type="AlphaFoldDB" id="A0A9P4V610"/>
<evidence type="ECO:0000313" key="3">
    <source>
        <dbReference type="Proteomes" id="UP000799444"/>
    </source>
</evidence>
<dbReference type="EMBL" id="ML996120">
    <property type="protein sequence ID" value="KAF2736935.1"/>
    <property type="molecule type" value="Genomic_DNA"/>
</dbReference>
<feature type="chain" id="PRO_5040106510" evidence="1">
    <location>
        <begin position="19"/>
        <end position="565"/>
    </location>
</feature>
<organism evidence="2 3">
    <name type="scientific">Polyplosphaeria fusca</name>
    <dbReference type="NCBI Taxonomy" id="682080"/>
    <lineage>
        <taxon>Eukaryota</taxon>
        <taxon>Fungi</taxon>
        <taxon>Dikarya</taxon>
        <taxon>Ascomycota</taxon>
        <taxon>Pezizomycotina</taxon>
        <taxon>Dothideomycetes</taxon>
        <taxon>Pleosporomycetidae</taxon>
        <taxon>Pleosporales</taxon>
        <taxon>Tetraplosphaeriaceae</taxon>
        <taxon>Polyplosphaeria</taxon>
    </lineage>
</organism>
<sequence length="565" mass="63014">MHILIIFSVLPFFLPTWAQGGNNPLPLPAVSFDTTQWYFNHDQNTTDRASDILKAPGNKRLKRSYFLRDGLRPRQNDGVDTELLAALGTGFQQLFQDNQLVEQVANNIAGNPIPGDFAHIERVPAFEDVTLAASYLFVIPVAAARAPAQVPRDNISWLTASILSMVWVHLTDPQNQDHLRQAFSVPRRGIVQNGCPPKDRNECANQLCQGTDEVCQYQFLQGCACTNTCPVASVRHFVCDEEQCGGSDDTATGKCKGVSRACTVKIQTLLTLMCNEVSGGDNPGKNKGCFCVNFDDDEPYIWSRANLNALQKMIDAGRHTPDPPKDDLRCKTRENSGPAYIAKEAMESHRDAFCRDLTKNGDAQSPDFMALYDEKTYQGATLGIKSDGKFSYDTCLNYFDKIIYMCIARPDNPMDWKYGGEYEDGGTLFSMVPSGYATVRWKEEGGGPISHPTVDCRGRKADFKQIFLDEFWIRGRGFLDGDTGEAFRKNLIACMAEWGASDSDGLTGFEFYYYDKIDPNGNEWVMFGKSWTGSFDRCYERVIKEVGGPQDAKCFPSCDSYKCGT</sequence>
<dbReference type="Pfam" id="PF18647">
    <property type="entry name" value="Fungal_lectin_2"/>
    <property type="match status" value="1"/>
</dbReference>
<keyword evidence="1" id="KW-0732">Signal</keyword>
<evidence type="ECO:0000313" key="2">
    <source>
        <dbReference type="EMBL" id="KAF2736935.1"/>
    </source>
</evidence>
<reference evidence="2" key="1">
    <citation type="journal article" date="2020" name="Stud. Mycol.">
        <title>101 Dothideomycetes genomes: a test case for predicting lifestyles and emergence of pathogens.</title>
        <authorList>
            <person name="Haridas S."/>
            <person name="Albert R."/>
            <person name="Binder M."/>
            <person name="Bloem J."/>
            <person name="Labutti K."/>
            <person name="Salamov A."/>
            <person name="Andreopoulos B."/>
            <person name="Baker S."/>
            <person name="Barry K."/>
            <person name="Bills G."/>
            <person name="Bluhm B."/>
            <person name="Cannon C."/>
            <person name="Castanera R."/>
            <person name="Culley D."/>
            <person name="Daum C."/>
            <person name="Ezra D."/>
            <person name="Gonzalez J."/>
            <person name="Henrissat B."/>
            <person name="Kuo A."/>
            <person name="Liang C."/>
            <person name="Lipzen A."/>
            <person name="Lutzoni F."/>
            <person name="Magnuson J."/>
            <person name="Mondo S."/>
            <person name="Nolan M."/>
            <person name="Ohm R."/>
            <person name="Pangilinan J."/>
            <person name="Park H.-J."/>
            <person name="Ramirez L."/>
            <person name="Alfaro M."/>
            <person name="Sun H."/>
            <person name="Tritt A."/>
            <person name="Yoshinaga Y."/>
            <person name="Zwiers L.-H."/>
            <person name="Turgeon B."/>
            <person name="Goodwin S."/>
            <person name="Spatafora J."/>
            <person name="Crous P."/>
            <person name="Grigoriev I."/>
        </authorList>
    </citation>
    <scope>NUCLEOTIDE SEQUENCE</scope>
    <source>
        <strain evidence="2">CBS 125425</strain>
    </source>
</reference>
<dbReference type="OrthoDB" id="21678at2759"/>
<accession>A0A9P4V610</accession>